<reference evidence="1" key="1">
    <citation type="submission" date="2021-03" db="EMBL/GenBank/DDBJ databases">
        <authorList>
            <consortium name="DOE Joint Genome Institute"/>
            <person name="Ahrendt S."/>
            <person name="Looney B.P."/>
            <person name="Miyauchi S."/>
            <person name="Morin E."/>
            <person name="Drula E."/>
            <person name="Courty P.E."/>
            <person name="Chicoki N."/>
            <person name="Fauchery L."/>
            <person name="Kohler A."/>
            <person name="Kuo A."/>
            <person name="Labutti K."/>
            <person name="Pangilinan J."/>
            <person name="Lipzen A."/>
            <person name="Riley R."/>
            <person name="Andreopoulos W."/>
            <person name="He G."/>
            <person name="Johnson J."/>
            <person name="Barry K.W."/>
            <person name="Grigoriev I.V."/>
            <person name="Nagy L."/>
            <person name="Hibbett D."/>
            <person name="Henrissat B."/>
            <person name="Matheny P.B."/>
            <person name="Labbe J."/>
            <person name="Martin F."/>
        </authorList>
    </citation>
    <scope>NUCLEOTIDE SEQUENCE</scope>
    <source>
        <strain evidence="1">HHB10654</strain>
    </source>
</reference>
<evidence type="ECO:0000313" key="2">
    <source>
        <dbReference type="Proteomes" id="UP000814140"/>
    </source>
</evidence>
<reference evidence="1" key="2">
    <citation type="journal article" date="2022" name="New Phytol.">
        <title>Evolutionary transition to the ectomycorrhizal habit in the genomes of a hyperdiverse lineage of mushroom-forming fungi.</title>
        <authorList>
            <person name="Looney B."/>
            <person name="Miyauchi S."/>
            <person name="Morin E."/>
            <person name="Drula E."/>
            <person name="Courty P.E."/>
            <person name="Kohler A."/>
            <person name="Kuo A."/>
            <person name="LaButti K."/>
            <person name="Pangilinan J."/>
            <person name="Lipzen A."/>
            <person name="Riley R."/>
            <person name="Andreopoulos W."/>
            <person name="He G."/>
            <person name="Johnson J."/>
            <person name="Nolan M."/>
            <person name="Tritt A."/>
            <person name="Barry K.W."/>
            <person name="Grigoriev I.V."/>
            <person name="Nagy L.G."/>
            <person name="Hibbett D."/>
            <person name="Henrissat B."/>
            <person name="Matheny P.B."/>
            <person name="Labbe J."/>
            <person name="Martin F.M."/>
        </authorList>
    </citation>
    <scope>NUCLEOTIDE SEQUENCE</scope>
    <source>
        <strain evidence="1">HHB10654</strain>
    </source>
</reference>
<protein>
    <submittedName>
        <fullName evidence="1">Uncharacterized protein</fullName>
    </submittedName>
</protein>
<dbReference type="Proteomes" id="UP000814140">
    <property type="component" value="Unassembled WGS sequence"/>
</dbReference>
<name>A0ACB8SU57_9AGAM</name>
<gene>
    <name evidence="1" type="ORF">BV25DRAFT_1918288</name>
</gene>
<organism evidence="1 2">
    <name type="scientific">Artomyces pyxidatus</name>
    <dbReference type="NCBI Taxonomy" id="48021"/>
    <lineage>
        <taxon>Eukaryota</taxon>
        <taxon>Fungi</taxon>
        <taxon>Dikarya</taxon>
        <taxon>Basidiomycota</taxon>
        <taxon>Agaricomycotina</taxon>
        <taxon>Agaricomycetes</taxon>
        <taxon>Russulales</taxon>
        <taxon>Auriscalpiaceae</taxon>
        <taxon>Artomyces</taxon>
    </lineage>
</organism>
<dbReference type="EMBL" id="MU277224">
    <property type="protein sequence ID" value="KAI0059707.1"/>
    <property type="molecule type" value="Genomic_DNA"/>
</dbReference>
<keyword evidence="2" id="KW-1185">Reference proteome</keyword>
<evidence type="ECO:0000313" key="1">
    <source>
        <dbReference type="EMBL" id="KAI0059707.1"/>
    </source>
</evidence>
<comment type="caution">
    <text evidence="1">The sequence shown here is derived from an EMBL/GenBank/DDBJ whole genome shotgun (WGS) entry which is preliminary data.</text>
</comment>
<proteinExistence type="predicted"/>
<sequence>MSWPAWNPVLNPSQAPHQGSGQIEDDEVQFVGQSTLGSVPNIALQLGSPLAQDEDILQTLDTAYAHNLLESLIVGSGLSFPPPTLDDQAPSPGLQSSIQATSIQAKQDGTPQAGQDGTAGHATAASPEPLHGSNPLSPMVVEDELAVPALIPDIVLNMAQPASSSGQALMAPSLDTHSVSSTLRHDLPSLAVRLPLLGAFLTQSQPSALSPALIFIGLAANLLGPNARAYVESAPLPNPPTLAHILLAISDTRSGRAITSMCNRNGVYIASSLVPYDVQTVPWATCSHWSSGFEEHAALRDVFGLIMQYAHQGGTDGMEGSAGLEISEARDSDERNTVLQARAFSTPETKVYVLYMYHEDTFNFAEPSAMITLATTVTATATAVPVTIASTDPSTSAATTQAFTPVNAPVPSHAAEPSSTVTTPGPHVRWAANLIEYLEQNLPDFLVEMNRLRGNRLSGMSSAYTAMRTVRVLQRTATHFGLSLETRITSSTGVPISGLSGRITLNDLVSWSSVASSTFKNYRTKFLIAQKVWRVYSPGRDAQAYNTLNSHNKITVQIIGIMLVDDFLDSDSLDFVAGELTNLEYDVLQLEQEAFYERLSHFQSNGYVIATDNVL</sequence>
<accession>A0ACB8SU57</accession>